<dbReference type="Proteomes" id="UP000236449">
    <property type="component" value="Unassembled WGS sequence"/>
</dbReference>
<evidence type="ECO:0000256" key="2">
    <source>
        <dbReference type="SAM" id="Phobius"/>
    </source>
</evidence>
<proteinExistence type="predicted"/>
<dbReference type="SUPFAM" id="SSF53067">
    <property type="entry name" value="Actin-like ATPase domain"/>
    <property type="match status" value="1"/>
</dbReference>
<dbReference type="OrthoDB" id="5296002at2"/>
<reference evidence="3 4" key="1">
    <citation type="submission" date="2018-01" db="EMBL/GenBank/DDBJ databases">
        <title>Draft genome sequences of six Vibrio diazotrophicus strains isolated from deep-sea sediments of the Baltic Sea.</title>
        <authorList>
            <person name="Castillo D."/>
            <person name="Vandieken V."/>
            <person name="Chiang O."/>
            <person name="Middelboe M."/>
        </authorList>
    </citation>
    <scope>NUCLEOTIDE SEQUENCE [LARGE SCALE GENOMIC DNA]</scope>
    <source>
        <strain evidence="3 4">60.27F</strain>
    </source>
</reference>
<evidence type="ECO:0000313" key="3">
    <source>
        <dbReference type="EMBL" id="PNI02842.1"/>
    </source>
</evidence>
<feature type="coiled-coil region" evidence="1">
    <location>
        <begin position="331"/>
        <end position="358"/>
    </location>
</feature>
<dbReference type="InterPro" id="IPR043129">
    <property type="entry name" value="ATPase_NBD"/>
</dbReference>
<organism evidence="3 4">
    <name type="scientific">Vibrio diazotrophicus</name>
    <dbReference type="NCBI Taxonomy" id="685"/>
    <lineage>
        <taxon>Bacteria</taxon>
        <taxon>Pseudomonadati</taxon>
        <taxon>Pseudomonadota</taxon>
        <taxon>Gammaproteobacteria</taxon>
        <taxon>Vibrionales</taxon>
        <taxon>Vibrionaceae</taxon>
        <taxon>Vibrio</taxon>
    </lineage>
</organism>
<dbReference type="EMBL" id="POSK01000014">
    <property type="protein sequence ID" value="PNI02842.1"/>
    <property type="molecule type" value="Genomic_DNA"/>
</dbReference>
<dbReference type="Gene3D" id="3.30.420.380">
    <property type="match status" value="1"/>
</dbReference>
<evidence type="ECO:0000313" key="4">
    <source>
        <dbReference type="Proteomes" id="UP000236449"/>
    </source>
</evidence>
<dbReference type="PIRSF" id="PIRSF028153">
    <property type="entry name" value="MSHA_biogenesis_protein_MshI"/>
    <property type="match status" value="1"/>
</dbReference>
<keyword evidence="2" id="KW-0812">Transmembrane</keyword>
<evidence type="ECO:0000256" key="1">
    <source>
        <dbReference type="SAM" id="Coils"/>
    </source>
</evidence>
<name>A0A2J8HX46_VIBDI</name>
<dbReference type="InterPro" id="IPR016871">
    <property type="entry name" value="MSHA_biogenesis_MshI"/>
</dbReference>
<dbReference type="AlphaFoldDB" id="A0A2J8HX46"/>
<comment type="caution">
    <text evidence="3">The sequence shown here is derived from an EMBL/GenBank/DDBJ whole genome shotgun (WGS) entry which is preliminary data.</text>
</comment>
<protein>
    <submittedName>
        <fullName evidence="3">MSHA biogenesis protein MshI</fullName>
    </submittedName>
</protein>
<feature type="transmembrane region" description="Helical" evidence="2">
    <location>
        <begin position="303"/>
        <end position="327"/>
    </location>
</feature>
<sequence>MKIEALLKRFTRKKSKQMAVFAVVQPDAIYFSSSESLALPEHYPLANNTWPNALVNALLTAGAKGLSVHVVLHAQLFQSYQIDKPSIPQQEWSSALPFLLKDLITEKSSDVIADAYPLDGGNKAQAYVINKKVVLEASSLLESMGCSLESVVPEQEVWGRNNGELKNYLLVQRSKGSHFKLEAFVNERCIFQRTLRGVVAPITGVASTALQLDGLALELQRSIDYLSSHFKGTSLHQLKVCCDEEEHAELVQALGERLSVKVAPLVEGAEHIVSGQVLAEKALFVPADAINFYQEHLKPKKELMTLSSITAVWGAVAVVMLCFFAWFQFQNIQYQQQLKQANQQNTQLTAQLGELKQKHAAHLPSAEKVAASARLKKEIESQQASLAAIGQYDASRQLGYSGVMDGLAKLSRRDISLSEIEINEATLDVKGMARDANVIPTWIAQFKDEVSLTGRSFEQLTIGRDEQDIVTFELKSKRGVEK</sequence>
<keyword evidence="2" id="KW-0472">Membrane</keyword>
<accession>A0A2J8HX46</accession>
<dbReference type="RefSeq" id="WP_102966964.1">
    <property type="nucleotide sequence ID" value="NZ_POSK01000014.1"/>
</dbReference>
<gene>
    <name evidence="3" type="ORF">C1N32_17740</name>
</gene>
<keyword evidence="1" id="KW-0175">Coiled coil</keyword>
<keyword evidence="2" id="KW-1133">Transmembrane helix</keyword>